<dbReference type="Gene3D" id="3.30.559.30">
    <property type="entry name" value="Nonribosomal peptide synthetase, condensation domain"/>
    <property type="match status" value="2"/>
</dbReference>
<dbReference type="Pfam" id="PF00668">
    <property type="entry name" value="Condensation"/>
    <property type="match status" value="2"/>
</dbReference>
<dbReference type="Gene3D" id="3.40.50.12780">
    <property type="entry name" value="N-terminal domain of ligase-like"/>
    <property type="match status" value="2"/>
</dbReference>
<dbReference type="CDD" id="cd19535">
    <property type="entry name" value="Cyc_NRPS"/>
    <property type="match status" value="2"/>
</dbReference>
<dbReference type="SUPFAM" id="SSF52777">
    <property type="entry name" value="CoA-dependent acyltransferases"/>
    <property type="match status" value="4"/>
</dbReference>
<dbReference type="InterPro" id="IPR045851">
    <property type="entry name" value="AMP-bd_C_sf"/>
</dbReference>
<keyword evidence="8" id="KW-1185">Reference proteome</keyword>
<dbReference type="Pfam" id="PF00501">
    <property type="entry name" value="AMP-binding"/>
    <property type="match status" value="2"/>
</dbReference>
<comment type="caution">
    <text evidence="7">The sequence shown here is derived from an EMBL/GenBank/DDBJ whole genome shotgun (WGS) entry which is preliminary data.</text>
</comment>
<dbReference type="PROSITE" id="PS00012">
    <property type="entry name" value="PHOSPHOPANTETHEINE"/>
    <property type="match status" value="1"/>
</dbReference>
<dbReference type="CDD" id="cd12114">
    <property type="entry name" value="A_NRPS_TlmIV_like"/>
    <property type="match status" value="2"/>
</dbReference>
<dbReference type="PANTHER" id="PTHR45527:SF10">
    <property type="entry name" value="PYOCHELIN SYNTHASE PCHF"/>
    <property type="match status" value="1"/>
</dbReference>
<feature type="domain" description="Carrier" evidence="6">
    <location>
        <begin position="1"/>
        <end position="77"/>
    </location>
</feature>
<dbReference type="RefSeq" id="WP_159659853.1">
    <property type="nucleotide sequence ID" value="NZ_AQPF01000002.1"/>
</dbReference>
<dbReference type="Pfam" id="PF00550">
    <property type="entry name" value="PP-binding"/>
    <property type="match status" value="3"/>
</dbReference>
<dbReference type="InterPro" id="IPR042099">
    <property type="entry name" value="ANL_N_sf"/>
</dbReference>
<dbReference type="PROSITE" id="PS50075">
    <property type="entry name" value="CARRIER"/>
    <property type="match status" value="3"/>
</dbReference>
<sequence length="2193" mass="241214">MDDITDVPGVRACVAAVLELPVDAVSDDGNLIEMGVDSITMMRLASEWRRRGHDISFAQMVSNPRLSAWCSLLGTCVDTDKTETSAPETMGRCLDERAPFELAPMQHAYWIGRSGDQQLGGVAAHFYNEFDGAGVDGDRLERAVKALIERHGMLRVRLTDDGRQRIHADSTWLGLKVHDLRSMTVEGAEQALERLRQALSHRCMNLAAGEVFDVQLSLLPDAMRVDGTRVHLNLDMVAADALSLRVLLKDLADLYRGEVLPPIEYSYPRYRADHDASMAGEGRRAGWHRDRDYWRDRLADLPAAPRLPITGGGGAQQATRVIRRHGWLPPERVAAFTTMARAHGLTPAMALAAVFAEVLTAWSAEPDFLINLPLFNREPLHSDVDQLVGDFTSSVLLAWRGGAPGSFVDRALALQDRFHSDVQHGTFTGVDVLRELSRHHGEKRLAPVVYTSALGLGPLFSDTVQTCLGRPSWIISQGPQVWLDAQVTELDNGLLVNMDAREDAFEPGVLDALFEAHERLLSVLIDCPDAWCRPVPALLPDSALARRASINGVSRPLSGRRLHEGFFHIADTNPDAPALLWETHETLSYGELRRRVMSVAGYLVGEGVQPNDVVAVSLPKGPGQIIAVLGVLAAGAVYLPIGVDQPEARRRRILGASGARLTLDALPEVSAPLSAPVPGNDRDLAYILYTSGSTGEPKGVEVPHRAAMNTIEDLIDRLDLSGEDRILALSALEFDLSVFDMFAALSVGAAVVCVRESERRDAMVWNRLIRRHRVTVLNCVPALLDMILSAADAETLMTLRAVLLGGDRIPPELPGRLARQVPDCRFIALGGTTETAIHSTFFEVKETRPRWHSAPYGTPLANVHLRVVDALGRDCPDFVAGELWIGGDGVARGYRGDPSKTASRFVERDGIRWYRTGDQARYRPDGNVEFLGRLDHQIKVRGHRIELGEVEAALAGAPGVRQAAAVVGKPGLVAVVALVASPRNHDEEWVDLRALPAVFESLRDHLEATLPSVMIPVRLYVCAALPLTANGKIDRKTLARHVEEQERRREPAAVTPPQGEVERRVAVVWRRLLELPRVGREENFFSLGGDSLLATRMVRRLGEEGLTGVRLAALFEHPVLSEFAATLGLRDDPTPRRRWHADIENRYQPFPPTEVQRAYWIGRDPGLPLGGVSCHFYREYDVVDLDVARLQDALNRLIDRHEMLRAVFDDQGHQRILPDVACFSIPVEDVEGDWDAACERLREAAAHRVFDPTLWPLFDVRGIRSGSRIRLAISLDNLILDALSILLFYQEWDLLYREPRAELPPVSLSFRDYRLNSAPTEQERDQARAFWRKQLPQLPPAPQLPLACRPEDISRPCFVRHQGALDADTWSRLIARAQNERVTPSALLLTAFAEVLGRWSAQSRLTLNLTLFDRQEVHPDIHRVMGDFTSLMLLGYRPDPGDSWLDRLRRTQKALGEALDHRAWSSVTLLRELARDSGEGLASMPVVFTSALGVPGGTAAPKEGPFSRQVWGLTQTPQVWIDHQVVEADGGIALNWDVVEALFPDGLITDMFQAYMDLLHELAGMDWRAPVPDVMPASQRTVRDQINDTRAPLPSGTLHQAFFQHAGDQGERVALYWGQDGALSYGELADHALRIAARLRRVGVSPGDVVAVQLPKGPDQIAAVLGVLAAGAAYLPLGMEQPPARRDRVLKRAAVRWVVTASEHNWPGSVTPCFLEDARSMAPLSGPLPVAADQLAYVIFTSGSSGEPKGVEITHRAALNTVLDINRRFEVGPGDRVLAVSALDFDLSVYDIFGLLGAGGALILVDEQERREARNWLALMRRYGATIWNSAPALLEMLMAVSDPAEPPGLLRLALASGDWVALDLPARVAECSPGCRFVALGGATEASIWSNFYPVEEPVAERAPDWCSIPYGWPLTNQRFRVVDDEGRDCPDWVAGELWIGGDGLALGYRADPERSAAHFVMAETGEARWDGRWYRTGDRARYRPGGLLEFLGRIDGQVKIRGHRIELGEVEAALSAFAGVERAVALVRRGPASAMKLVAAVVAPAGQPDAEQLRSHLAGLLPVPMIPERIDALETLPLTANGKVDRAALAEHFAAPGGEEERAGPPRGQWEARVAALWAELLEISAPQRQQSFFELGGDSLLATRFSESVRRRHGVALSLRHLFAHPVLADVAAALQTESARTADMEEGAL</sequence>
<dbReference type="InterPro" id="IPR010071">
    <property type="entry name" value="AA_adenyl_dom"/>
</dbReference>
<gene>
    <name evidence="7" type="ORF">A6D6_00547</name>
</gene>
<dbReference type="InterPro" id="IPR020806">
    <property type="entry name" value="PKS_PP-bd"/>
</dbReference>
<dbReference type="PROSITE" id="PS00455">
    <property type="entry name" value="AMP_BINDING"/>
    <property type="match status" value="2"/>
</dbReference>
<dbReference type="Gene3D" id="3.30.300.30">
    <property type="match status" value="2"/>
</dbReference>
<dbReference type="InterPro" id="IPR006162">
    <property type="entry name" value="Ppantetheine_attach_site"/>
</dbReference>
<evidence type="ECO:0000256" key="4">
    <source>
        <dbReference type="ARBA" id="ARBA00022553"/>
    </source>
</evidence>
<dbReference type="PANTHER" id="PTHR45527">
    <property type="entry name" value="NONRIBOSOMAL PEPTIDE SYNTHETASE"/>
    <property type="match status" value="1"/>
</dbReference>
<evidence type="ECO:0000313" key="7">
    <source>
        <dbReference type="EMBL" id="KAF0808157.1"/>
    </source>
</evidence>
<name>A0ABQ6YD71_9GAMM</name>
<dbReference type="SUPFAM" id="SSF56801">
    <property type="entry name" value="Acetyl-CoA synthetase-like"/>
    <property type="match status" value="2"/>
</dbReference>
<evidence type="ECO:0000256" key="2">
    <source>
        <dbReference type="ARBA" id="ARBA00004924"/>
    </source>
</evidence>
<organism evidence="7 8">
    <name type="scientific">Alcanivorax xiamenensis</name>
    <dbReference type="NCBI Taxonomy" id="1177156"/>
    <lineage>
        <taxon>Bacteria</taxon>
        <taxon>Pseudomonadati</taxon>
        <taxon>Pseudomonadota</taxon>
        <taxon>Gammaproteobacteria</taxon>
        <taxon>Oceanospirillales</taxon>
        <taxon>Alcanivoracaceae</taxon>
        <taxon>Alcanivorax</taxon>
    </lineage>
</organism>
<evidence type="ECO:0000313" key="8">
    <source>
        <dbReference type="Proteomes" id="UP000771797"/>
    </source>
</evidence>
<feature type="domain" description="Carrier" evidence="6">
    <location>
        <begin position="2107"/>
        <end position="2182"/>
    </location>
</feature>
<dbReference type="InterPro" id="IPR023213">
    <property type="entry name" value="CAT-like_dom_sf"/>
</dbReference>
<dbReference type="NCBIfam" id="TIGR01733">
    <property type="entry name" value="AA-adenyl-dom"/>
    <property type="match status" value="2"/>
</dbReference>
<dbReference type="InterPro" id="IPR036736">
    <property type="entry name" value="ACP-like_sf"/>
</dbReference>
<dbReference type="Proteomes" id="UP000771797">
    <property type="component" value="Unassembled WGS sequence"/>
</dbReference>
<dbReference type="SMART" id="SM00823">
    <property type="entry name" value="PKS_PP"/>
    <property type="match status" value="3"/>
</dbReference>
<evidence type="ECO:0000256" key="3">
    <source>
        <dbReference type="ARBA" id="ARBA00022450"/>
    </source>
</evidence>
<evidence type="ECO:0000259" key="6">
    <source>
        <dbReference type="PROSITE" id="PS50075"/>
    </source>
</evidence>
<comment type="pathway">
    <text evidence="2">Siderophore biosynthesis.</text>
</comment>
<dbReference type="InterPro" id="IPR000873">
    <property type="entry name" value="AMP-dep_synth/lig_dom"/>
</dbReference>
<evidence type="ECO:0000256" key="5">
    <source>
        <dbReference type="ARBA" id="ARBA00022598"/>
    </source>
</evidence>
<dbReference type="InterPro" id="IPR001242">
    <property type="entry name" value="Condensation_dom"/>
</dbReference>
<dbReference type="InterPro" id="IPR009081">
    <property type="entry name" value="PP-bd_ACP"/>
</dbReference>
<protein>
    <submittedName>
        <fullName evidence="7">Amino acid adenylation</fullName>
    </submittedName>
</protein>
<evidence type="ECO:0000256" key="1">
    <source>
        <dbReference type="ARBA" id="ARBA00001957"/>
    </source>
</evidence>
<keyword evidence="4" id="KW-0597">Phosphoprotein</keyword>
<feature type="domain" description="Carrier" evidence="6">
    <location>
        <begin position="1056"/>
        <end position="1131"/>
    </location>
</feature>
<dbReference type="SUPFAM" id="SSF47336">
    <property type="entry name" value="ACP-like"/>
    <property type="match status" value="3"/>
</dbReference>
<dbReference type="InterPro" id="IPR057737">
    <property type="entry name" value="Condensation_MtbB-like"/>
</dbReference>
<dbReference type="Gene3D" id="1.10.1200.10">
    <property type="entry name" value="ACP-like"/>
    <property type="match status" value="3"/>
</dbReference>
<proteinExistence type="predicted"/>
<keyword evidence="3" id="KW-0596">Phosphopantetheine</keyword>
<dbReference type="Gene3D" id="3.30.559.10">
    <property type="entry name" value="Chloramphenicol acetyltransferase-like domain"/>
    <property type="match status" value="2"/>
</dbReference>
<accession>A0ABQ6YD71</accession>
<reference evidence="7 8" key="1">
    <citation type="submission" date="2012-09" db="EMBL/GenBank/DDBJ databases">
        <title>Genome Sequence of alkane-degrading Bacterium Alcanivorax sp. 6-D-6.</title>
        <authorList>
            <person name="Lai Q."/>
            <person name="Shao Z."/>
        </authorList>
    </citation>
    <scope>NUCLEOTIDE SEQUENCE [LARGE SCALE GENOMIC DNA]</scope>
    <source>
        <strain evidence="7 8">6-D-6</strain>
    </source>
</reference>
<dbReference type="Pfam" id="PF13193">
    <property type="entry name" value="AMP-binding_C"/>
    <property type="match status" value="2"/>
</dbReference>
<dbReference type="InterPro" id="IPR025110">
    <property type="entry name" value="AMP-bd_C"/>
</dbReference>
<comment type="cofactor">
    <cofactor evidence="1">
        <name>pantetheine 4'-phosphate</name>
        <dbReference type="ChEBI" id="CHEBI:47942"/>
    </cofactor>
</comment>
<dbReference type="InterPro" id="IPR020845">
    <property type="entry name" value="AMP-binding_CS"/>
</dbReference>
<keyword evidence="5" id="KW-0436">Ligase</keyword>
<dbReference type="EMBL" id="AQPF01000002">
    <property type="protein sequence ID" value="KAF0808157.1"/>
    <property type="molecule type" value="Genomic_DNA"/>
</dbReference>